<dbReference type="Proteomes" id="UP000015106">
    <property type="component" value="Chromosome 1"/>
</dbReference>
<keyword evidence="2" id="KW-1185">Reference proteome</keyword>
<reference evidence="2" key="1">
    <citation type="journal article" date="2013" name="Nature">
        <title>Draft genome of the wheat A-genome progenitor Triticum urartu.</title>
        <authorList>
            <person name="Ling H.Q."/>
            <person name="Zhao S."/>
            <person name="Liu D."/>
            <person name="Wang J."/>
            <person name="Sun H."/>
            <person name="Zhang C."/>
            <person name="Fan H."/>
            <person name="Li D."/>
            <person name="Dong L."/>
            <person name="Tao Y."/>
            <person name="Gao C."/>
            <person name="Wu H."/>
            <person name="Li Y."/>
            <person name="Cui Y."/>
            <person name="Guo X."/>
            <person name="Zheng S."/>
            <person name="Wang B."/>
            <person name="Yu K."/>
            <person name="Liang Q."/>
            <person name="Yang W."/>
            <person name="Lou X."/>
            <person name="Chen J."/>
            <person name="Feng M."/>
            <person name="Jian J."/>
            <person name="Zhang X."/>
            <person name="Luo G."/>
            <person name="Jiang Y."/>
            <person name="Liu J."/>
            <person name="Wang Z."/>
            <person name="Sha Y."/>
            <person name="Zhang B."/>
            <person name="Wu H."/>
            <person name="Tang D."/>
            <person name="Shen Q."/>
            <person name="Xue P."/>
            <person name="Zou S."/>
            <person name="Wang X."/>
            <person name="Liu X."/>
            <person name="Wang F."/>
            <person name="Yang Y."/>
            <person name="An X."/>
            <person name="Dong Z."/>
            <person name="Zhang K."/>
            <person name="Zhang X."/>
            <person name="Luo M.C."/>
            <person name="Dvorak J."/>
            <person name="Tong Y."/>
            <person name="Wang J."/>
            <person name="Yang H."/>
            <person name="Li Z."/>
            <person name="Wang D."/>
            <person name="Zhang A."/>
            <person name="Wang J."/>
        </authorList>
    </citation>
    <scope>NUCLEOTIDE SEQUENCE</scope>
    <source>
        <strain evidence="2">cv. G1812</strain>
    </source>
</reference>
<proteinExistence type="predicted"/>
<organism evidence="1 2">
    <name type="scientific">Triticum urartu</name>
    <name type="common">Red wild einkorn</name>
    <name type="synonym">Crithodium urartu</name>
    <dbReference type="NCBI Taxonomy" id="4572"/>
    <lineage>
        <taxon>Eukaryota</taxon>
        <taxon>Viridiplantae</taxon>
        <taxon>Streptophyta</taxon>
        <taxon>Embryophyta</taxon>
        <taxon>Tracheophyta</taxon>
        <taxon>Spermatophyta</taxon>
        <taxon>Magnoliopsida</taxon>
        <taxon>Liliopsida</taxon>
        <taxon>Poales</taxon>
        <taxon>Poaceae</taxon>
        <taxon>BOP clade</taxon>
        <taxon>Pooideae</taxon>
        <taxon>Triticodae</taxon>
        <taxon>Triticeae</taxon>
        <taxon>Triticinae</taxon>
        <taxon>Triticum</taxon>
    </lineage>
</organism>
<reference evidence="1" key="2">
    <citation type="submission" date="2018-03" db="EMBL/GenBank/DDBJ databases">
        <title>The Triticum urartu genome reveals the dynamic nature of wheat genome evolution.</title>
        <authorList>
            <person name="Ling H."/>
            <person name="Ma B."/>
            <person name="Shi X."/>
            <person name="Liu H."/>
            <person name="Dong L."/>
            <person name="Sun H."/>
            <person name="Cao Y."/>
            <person name="Gao Q."/>
            <person name="Zheng S."/>
            <person name="Li Y."/>
            <person name="Yu Y."/>
            <person name="Du H."/>
            <person name="Qi M."/>
            <person name="Li Y."/>
            <person name="Yu H."/>
            <person name="Cui Y."/>
            <person name="Wang N."/>
            <person name="Chen C."/>
            <person name="Wu H."/>
            <person name="Zhao Y."/>
            <person name="Zhang J."/>
            <person name="Li Y."/>
            <person name="Zhou W."/>
            <person name="Zhang B."/>
            <person name="Hu W."/>
            <person name="Eijk M."/>
            <person name="Tang J."/>
            <person name="Witsenboer H."/>
            <person name="Zhao S."/>
            <person name="Li Z."/>
            <person name="Zhang A."/>
            <person name="Wang D."/>
            <person name="Liang C."/>
        </authorList>
    </citation>
    <scope>NUCLEOTIDE SEQUENCE [LARGE SCALE GENOMIC DNA]</scope>
    <source>
        <strain evidence="1">cv. G1812</strain>
    </source>
</reference>
<sequence>MPTEKPSWSPLRVTSTMLSQKKRTLTVTPWRLVRRSTEMRPLMSGL</sequence>
<name>A0A8R7K045_TRIUA</name>
<evidence type="ECO:0000313" key="1">
    <source>
        <dbReference type="EnsemblPlants" id="TuG1812G0100002695.01.T01.cds448581"/>
    </source>
</evidence>
<evidence type="ECO:0000313" key="2">
    <source>
        <dbReference type="Proteomes" id="UP000015106"/>
    </source>
</evidence>
<accession>A0A8R7K045</accession>
<dbReference type="EnsemblPlants" id="TuG1812G0100002695.01.T01">
    <property type="protein sequence ID" value="TuG1812G0100002695.01.T01.cds448581"/>
    <property type="gene ID" value="TuG1812G0100002695.01"/>
</dbReference>
<dbReference type="Gramene" id="TuG1812G0100002695.01.T01">
    <property type="protein sequence ID" value="TuG1812G0100002695.01.T01.cds448581"/>
    <property type="gene ID" value="TuG1812G0100002695.01"/>
</dbReference>
<reference evidence="1" key="3">
    <citation type="submission" date="2022-06" db="UniProtKB">
        <authorList>
            <consortium name="EnsemblPlants"/>
        </authorList>
    </citation>
    <scope>IDENTIFICATION</scope>
</reference>
<gene>
    <name evidence="1" type="primary">LOC125514700</name>
</gene>
<protein>
    <submittedName>
        <fullName evidence="1">Uncharacterized protein</fullName>
    </submittedName>
</protein>
<dbReference type="AlphaFoldDB" id="A0A8R7K045"/>